<dbReference type="PANTHER" id="PTHR34227">
    <property type="entry name" value="CHAPERONE PROTEIN YCDY"/>
    <property type="match status" value="1"/>
</dbReference>
<dbReference type="InterPro" id="IPR050289">
    <property type="entry name" value="TorD/DmsD_chaperones"/>
</dbReference>
<dbReference type="PANTHER" id="PTHR34227:SF1">
    <property type="entry name" value="DIMETHYL SULFOXIDE REDUCTASE CHAPERONE-RELATED"/>
    <property type="match status" value="1"/>
</dbReference>
<evidence type="ECO:0000313" key="3">
    <source>
        <dbReference type="Proteomes" id="UP000002026"/>
    </source>
</evidence>
<dbReference type="InterPro" id="IPR020945">
    <property type="entry name" value="DMSO/NO3_reduct_chaperone"/>
</dbReference>
<dbReference type="AlphaFoldDB" id="C7N7C4"/>
<sequence>MSEPIVELQVKSDAYRLISLFLHLPTKELWAGVADGSVAADAQAIVSELGMGEDAVADMAGFADAGVSLDGLRADYTALYTSPSGPKVPIYEAIFRDRDDFDTSKLTFISPNALSAERFYRSYGLKMGGTDNNSADHMAAECEFASFLLAEQASAVEACDAARALKAAETWSDFQVRHLAKWSEAFFGRSLEAARTPAYRAVAKLGALLSRM</sequence>
<protein>
    <submittedName>
        <fullName evidence="2">Uncharacterized component of anaerobic dehydrogenase</fullName>
    </submittedName>
</protein>
<dbReference type="Pfam" id="PF02613">
    <property type="entry name" value="Nitrate_red_del"/>
    <property type="match status" value="1"/>
</dbReference>
<dbReference type="SUPFAM" id="SSF89155">
    <property type="entry name" value="TorD-like"/>
    <property type="match status" value="1"/>
</dbReference>
<evidence type="ECO:0000313" key="2">
    <source>
        <dbReference type="EMBL" id="ACV22809.1"/>
    </source>
</evidence>
<dbReference type="EMBL" id="CP001684">
    <property type="protein sequence ID" value="ACV22809.1"/>
    <property type="molecule type" value="Genomic_DNA"/>
</dbReference>
<name>C7N7C4_SLAHD</name>
<accession>C7N7C4</accession>
<keyword evidence="1" id="KW-0143">Chaperone</keyword>
<dbReference type="STRING" id="471855.Shel_17900"/>
<organism evidence="2 3">
    <name type="scientific">Slackia heliotrinireducens (strain ATCC 29202 / DSM 20476 / NCTC 11029 / RHS 1)</name>
    <name type="common">Peptococcus heliotrinreducens</name>
    <dbReference type="NCBI Taxonomy" id="471855"/>
    <lineage>
        <taxon>Bacteria</taxon>
        <taxon>Bacillati</taxon>
        <taxon>Actinomycetota</taxon>
        <taxon>Coriobacteriia</taxon>
        <taxon>Eggerthellales</taxon>
        <taxon>Eggerthellaceae</taxon>
        <taxon>Slackia</taxon>
    </lineage>
</organism>
<dbReference type="InterPro" id="IPR036411">
    <property type="entry name" value="TorD-like_sf"/>
</dbReference>
<dbReference type="KEGG" id="shi:Shel_17900"/>
<dbReference type="RefSeq" id="WP_012798911.1">
    <property type="nucleotide sequence ID" value="NC_013165.1"/>
</dbReference>
<evidence type="ECO:0000256" key="1">
    <source>
        <dbReference type="ARBA" id="ARBA00023186"/>
    </source>
</evidence>
<dbReference type="eggNOG" id="COG3381">
    <property type="taxonomic scope" value="Bacteria"/>
</dbReference>
<reference evidence="2 3" key="1">
    <citation type="journal article" date="2009" name="Stand. Genomic Sci.">
        <title>Complete genome sequence of Slackia heliotrinireducens type strain (RHS 1).</title>
        <authorList>
            <person name="Pukall R."/>
            <person name="Lapidus A."/>
            <person name="Nolan M."/>
            <person name="Copeland A."/>
            <person name="Glavina Del Rio T."/>
            <person name="Lucas S."/>
            <person name="Chen F."/>
            <person name="Tice H."/>
            <person name="Cheng J.F."/>
            <person name="Chertkov O."/>
            <person name="Bruce D."/>
            <person name="Goodwin L."/>
            <person name="Kuske C."/>
            <person name="Brettin T."/>
            <person name="Detter J.C."/>
            <person name="Han C."/>
            <person name="Pitluck S."/>
            <person name="Pati A."/>
            <person name="Mavrommatis K."/>
            <person name="Ivanova N."/>
            <person name="Ovchinnikova G."/>
            <person name="Chen A."/>
            <person name="Palaniappan K."/>
            <person name="Schneider S."/>
            <person name="Rohde M."/>
            <person name="Chain P."/>
            <person name="D'haeseleer P."/>
            <person name="Goker M."/>
            <person name="Bristow J."/>
            <person name="Eisen J.A."/>
            <person name="Markowitz V."/>
            <person name="Kyrpides N.C."/>
            <person name="Klenk H.P."/>
            <person name="Hugenholtz P."/>
        </authorList>
    </citation>
    <scope>NUCLEOTIDE SEQUENCE [LARGE SCALE GENOMIC DNA]</scope>
    <source>
        <strain evidence="3">ATCC 29202 / DSM 20476 / NCTC 11029 / RHS 1</strain>
    </source>
</reference>
<dbReference type="Gene3D" id="1.10.3480.10">
    <property type="entry name" value="TorD-like"/>
    <property type="match status" value="1"/>
</dbReference>
<dbReference type="Proteomes" id="UP000002026">
    <property type="component" value="Chromosome"/>
</dbReference>
<proteinExistence type="predicted"/>
<gene>
    <name evidence="2" type="ordered locus">Shel_17900</name>
</gene>
<keyword evidence="3" id="KW-1185">Reference proteome</keyword>
<dbReference type="HOGENOM" id="CLU_077650_1_0_11"/>